<dbReference type="EMBL" id="VTPC01073904">
    <property type="protein sequence ID" value="KAF2888777.1"/>
    <property type="molecule type" value="Genomic_DNA"/>
</dbReference>
<evidence type="ECO:0000313" key="2">
    <source>
        <dbReference type="Proteomes" id="UP000801492"/>
    </source>
</evidence>
<dbReference type="AlphaFoldDB" id="A0A8K0G535"/>
<proteinExistence type="predicted"/>
<reference evidence="1" key="1">
    <citation type="submission" date="2019-08" db="EMBL/GenBank/DDBJ databases">
        <title>The genome of the North American firefly Photinus pyralis.</title>
        <authorList>
            <consortium name="Photinus pyralis genome working group"/>
            <person name="Fallon T.R."/>
            <person name="Sander Lower S.E."/>
            <person name="Weng J.-K."/>
        </authorList>
    </citation>
    <scope>NUCLEOTIDE SEQUENCE</scope>
    <source>
        <strain evidence="1">TRF0915ILg1</strain>
        <tissue evidence="1">Whole body</tissue>
    </source>
</reference>
<dbReference type="OrthoDB" id="6773591at2759"/>
<organism evidence="1 2">
    <name type="scientific">Ignelater luminosus</name>
    <name type="common">Cucubano</name>
    <name type="synonym">Pyrophorus luminosus</name>
    <dbReference type="NCBI Taxonomy" id="2038154"/>
    <lineage>
        <taxon>Eukaryota</taxon>
        <taxon>Metazoa</taxon>
        <taxon>Ecdysozoa</taxon>
        <taxon>Arthropoda</taxon>
        <taxon>Hexapoda</taxon>
        <taxon>Insecta</taxon>
        <taxon>Pterygota</taxon>
        <taxon>Neoptera</taxon>
        <taxon>Endopterygota</taxon>
        <taxon>Coleoptera</taxon>
        <taxon>Polyphaga</taxon>
        <taxon>Elateriformia</taxon>
        <taxon>Elateroidea</taxon>
        <taxon>Elateridae</taxon>
        <taxon>Agrypninae</taxon>
        <taxon>Pyrophorini</taxon>
        <taxon>Ignelater</taxon>
    </lineage>
</organism>
<name>A0A8K0G535_IGNLU</name>
<sequence>MYSITLGISNLNGDKYQIWMYKMELLLRKENLWDVVTNDRPEDNKGKWESRNVNAEEPRAKKKKFNYNDKRKFKEVWKDKFKWLEKDTKSEKSYRRAYSKVINGGIIHIERHKKTKFMKLM</sequence>
<evidence type="ECO:0000313" key="1">
    <source>
        <dbReference type="EMBL" id="KAF2888777.1"/>
    </source>
</evidence>
<protein>
    <recommendedName>
        <fullName evidence="3">DUF4219 domain-containing protein</fullName>
    </recommendedName>
</protein>
<comment type="caution">
    <text evidence="1">The sequence shown here is derived from an EMBL/GenBank/DDBJ whole genome shotgun (WGS) entry which is preliminary data.</text>
</comment>
<dbReference type="Proteomes" id="UP000801492">
    <property type="component" value="Unassembled WGS sequence"/>
</dbReference>
<accession>A0A8K0G535</accession>
<gene>
    <name evidence="1" type="ORF">ILUMI_17396</name>
</gene>
<keyword evidence="2" id="KW-1185">Reference proteome</keyword>
<evidence type="ECO:0008006" key="3">
    <source>
        <dbReference type="Google" id="ProtNLM"/>
    </source>
</evidence>